<reference evidence="18" key="2">
    <citation type="submission" date="2025-08" db="UniProtKB">
        <authorList>
            <consortium name="Ensembl"/>
        </authorList>
    </citation>
    <scope>IDENTIFICATION</scope>
</reference>
<evidence type="ECO:0000256" key="4">
    <source>
        <dbReference type="ARBA" id="ARBA00022583"/>
    </source>
</evidence>
<dbReference type="Ensembl" id="ENSAOCT00000007610.2">
    <property type="protein sequence ID" value="ENSAOCP00000022575.2"/>
    <property type="gene ID" value="ENSAOCG00000008115.2"/>
</dbReference>
<evidence type="ECO:0000256" key="5">
    <source>
        <dbReference type="ARBA" id="ARBA00022692"/>
    </source>
</evidence>
<dbReference type="SMART" id="SM00181">
    <property type="entry name" value="EGF"/>
    <property type="match status" value="2"/>
</dbReference>
<keyword evidence="12" id="KW-0325">Glycoprotein</keyword>
<accession>A0A3Q1C763</accession>
<dbReference type="FunFam" id="2.120.10.30:FF:000241">
    <property type="entry name" value="Low-density lipoprotein receptor-related protein 6"/>
    <property type="match status" value="1"/>
</dbReference>
<dbReference type="GO" id="GO:0016324">
    <property type="term" value="C:apical plasma membrane"/>
    <property type="evidence" value="ECO:0007669"/>
    <property type="project" value="TreeGrafter"/>
</dbReference>
<evidence type="ECO:0000256" key="2">
    <source>
        <dbReference type="ARBA" id="ARBA00022475"/>
    </source>
</evidence>
<dbReference type="Pfam" id="PF00057">
    <property type="entry name" value="Ldl_recept_a"/>
    <property type="match status" value="3"/>
</dbReference>
<evidence type="ECO:0000259" key="17">
    <source>
        <dbReference type="PROSITE" id="PS01186"/>
    </source>
</evidence>
<dbReference type="PROSITE" id="PS01209">
    <property type="entry name" value="LDLRA_1"/>
    <property type="match status" value="1"/>
</dbReference>
<evidence type="ECO:0000256" key="16">
    <source>
        <dbReference type="SAM" id="SignalP"/>
    </source>
</evidence>
<dbReference type="Pfam" id="PF00058">
    <property type="entry name" value="Ldl_recept_b"/>
    <property type="match status" value="1"/>
</dbReference>
<dbReference type="KEGG" id="aoce:111576563"/>
<feature type="disulfide bond" evidence="13">
    <location>
        <begin position="38"/>
        <end position="56"/>
    </location>
</feature>
<dbReference type="Proteomes" id="UP001501940">
    <property type="component" value="Chromosome 2"/>
</dbReference>
<evidence type="ECO:0000256" key="14">
    <source>
        <dbReference type="PROSITE-ProRule" id="PRU00461"/>
    </source>
</evidence>
<dbReference type="GO" id="GO:0042562">
    <property type="term" value="F:hormone binding"/>
    <property type="evidence" value="ECO:0007669"/>
    <property type="project" value="TreeGrafter"/>
</dbReference>
<reference evidence="18 19" key="1">
    <citation type="submission" date="2022-01" db="EMBL/GenBank/DDBJ databases">
        <title>A chromosome-scale genome assembly of the false clownfish, Amphiprion ocellaris.</title>
        <authorList>
            <person name="Ryu T."/>
        </authorList>
    </citation>
    <scope>NUCLEOTIDE SEQUENCE [LARGE SCALE GENOMIC DNA]</scope>
</reference>
<dbReference type="Gene3D" id="2.10.25.10">
    <property type="entry name" value="Laminin"/>
    <property type="match status" value="2"/>
</dbReference>
<dbReference type="CDD" id="cd00054">
    <property type="entry name" value="EGF_CA"/>
    <property type="match status" value="1"/>
</dbReference>
<keyword evidence="2" id="KW-1003">Cell membrane</keyword>
<evidence type="ECO:0000256" key="6">
    <source>
        <dbReference type="ARBA" id="ARBA00022729"/>
    </source>
</evidence>
<feature type="repeat" description="LDL-receptor class B" evidence="14">
    <location>
        <begin position="365"/>
        <end position="408"/>
    </location>
</feature>
<evidence type="ECO:0000256" key="12">
    <source>
        <dbReference type="ARBA" id="ARBA00023180"/>
    </source>
</evidence>
<keyword evidence="5 15" id="KW-0812">Transmembrane</keyword>
<dbReference type="SMART" id="SM00179">
    <property type="entry name" value="EGF_CA"/>
    <property type="match status" value="2"/>
</dbReference>
<dbReference type="FunFam" id="4.10.400.10:FF:000034">
    <property type="entry name" value="Low-density lipoprotein receptor-related protein 2"/>
    <property type="match status" value="1"/>
</dbReference>
<feature type="disulfide bond" evidence="13">
    <location>
        <begin position="119"/>
        <end position="131"/>
    </location>
</feature>
<dbReference type="SMART" id="SM00135">
    <property type="entry name" value="LY"/>
    <property type="match status" value="5"/>
</dbReference>
<dbReference type="AlphaFoldDB" id="A0A3Q1C763"/>
<proteinExistence type="predicted"/>
<feature type="repeat" description="LDL-receptor class B" evidence="14">
    <location>
        <begin position="409"/>
        <end position="453"/>
    </location>
</feature>
<dbReference type="CDD" id="cd00112">
    <property type="entry name" value="LDLa"/>
    <property type="match status" value="3"/>
</dbReference>
<evidence type="ECO:0000256" key="13">
    <source>
        <dbReference type="PROSITE-ProRule" id="PRU00124"/>
    </source>
</evidence>
<name>A0A3Q1C763_AMPOC</name>
<keyword evidence="19" id="KW-1185">Reference proteome</keyword>
<evidence type="ECO:0000256" key="11">
    <source>
        <dbReference type="ARBA" id="ARBA00023170"/>
    </source>
</evidence>
<keyword evidence="6 16" id="KW-0732">Signal</keyword>
<keyword evidence="8 15" id="KW-1133">Transmembrane helix</keyword>
<dbReference type="Gene3D" id="2.120.10.30">
    <property type="entry name" value="TolB, C-terminal domain"/>
    <property type="match status" value="1"/>
</dbReference>
<dbReference type="RefSeq" id="XP_023138068.2">
    <property type="nucleotide sequence ID" value="XM_023282300.3"/>
</dbReference>
<dbReference type="InterPro" id="IPR002172">
    <property type="entry name" value="LDrepeatLR_classA_rpt"/>
</dbReference>
<dbReference type="InterPro" id="IPR000033">
    <property type="entry name" value="LDLR_classB_rpt"/>
</dbReference>
<evidence type="ECO:0000256" key="7">
    <source>
        <dbReference type="ARBA" id="ARBA00022737"/>
    </source>
</evidence>
<feature type="signal peptide" evidence="16">
    <location>
        <begin position="1"/>
        <end position="22"/>
    </location>
</feature>
<evidence type="ECO:0000313" key="18">
    <source>
        <dbReference type="Ensembl" id="ENSAOCP00000022575.2"/>
    </source>
</evidence>
<feature type="domain" description="EGF-like" evidence="17">
    <location>
        <begin position="217"/>
        <end position="232"/>
    </location>
</feature>
<dbReference type="PRINTS" id="PR00261">
    <property type="entry name" value="LDLRECEPTOR"/>
</dbReference>
<dbReference type="GO" id="GO:0043235">
    <property type="term" value="C:receptor complex"/>
    <property type="evidence" value="ECO:0007669"/>
    <property type="project" value="TreeGrafter"/>
</dbReference>
<keyword evidence="10 13" id="KW-1015">Disulfide bond</keyword>
<dbReference type="GO" id="GO:0006898">
    <property type="term" value="P:receptor-mediated endocytosis"/>
    <property type="evidence" value="ECO:0007669"/>
    <property type="project" value="TreeGrafter"/>
</dbReference>
<dbReference type="OMA" id="AWRCDHS"/>
<dbReference type="GeneTree" id="ENSGT00940000165170"/>
<dbReference type="InterPro" id="IPR011042">
    <property type="entry name" value="6-blade_b-propeller_TolB-like"/>
</dbReference>
<evidence type="ECO:0000256" key="9">
    <source>
        <dbReference type="ARBA" id="ARBA00023136"/>
    </source>
</evidence>
<dbReference type="STRING" id="80972.ENSAOCP00000022575"/>
<evidence type="ECO:0000256" key="8">
    <source>
        <dbReference type="ARBA" id="ARBA00022989"/>
    </source>
</evidence>
<dbReference type="InterPro" id="IPR023415">
    <property type="entry name" value="LDLR_class-A_CS"/>
</dbReference>
<dbReference type="PANTHER" id="PTHR22722">
    <property type="entry name" value="LOW-DENSITY LIPOPROTEIN RECEPTOR-RELATED PROTEIN 2-RELATED"/>
    <property type="match status" value="1"/>
</dbReference>
<dbReference type="SMART" id="SM00192">
    <property type="entry name" value="LDLa"/>
    <property type="match status" value="3"/>
</dbReference>
<keyword evidence="9 15" id="KW-0472">Membrane</keyword>
<dbReference type="PROSITE" id="PS51120">
    <property type="entry name" value="LDLRB"/>
    <property type="match status" value="2"/>
</dbReference>
<dbReference type="PROSITE" id="PS01186">
    <property type="entry name" value="EGF_2"/>
    <property type="match status" value="1"/>
</dbReference>
<protein>
    <recommendedName>
        <fullName evidence="17">EGF-like domain-containing protein</fullName>
    </recommendedName>
</protein>
<feature type="transmembrane region" description="Helical" evidence="15">
    <location>
        <begin position="556"/>
        <end position="579"/>
    </location>
</feature>
<feature type="chain" id="PRO_5043411282" description="EGF-like domain-containing protein" evidence="16">
    <location>
        <begin position="23"/>
        <end position="629"/>
    </location>
</feature>
<dbReference type="GeneID" id="111576563"/>
<dbReference type="InterPro" id="IPR051221">
    <property type="entry name" value="LDLR-related"/>
</dbReference>
<feature type="disulfide bond" evidence="13">
    <location>
        <begin position="138"/>
        <end position="153"/>
    </location>
</feature>
<dbReference type="InterPro" id="IPR036055">
    <property type="entry name" value="LDL_receptor-like_sf"/>
</dbReference>
<evidence type="ECO:0000256" key="3">
    <source>
        <dbReference type="ARBA" id="ARBA00022536"/>
    </source>
</evidence>
<dbReference type="InterPro" id="IPR001881">
    <property type="entry name" value="EGF-like_Ca-bd_dom"/>
</dbReference>
<evidence type="ECO:0000313" key="19">
    <source>
        <dbReference type="Proteomes" id="UP001501940"/>
    </source>
</evidence>
<keyword evidence="3" id="KW-0245">EGF-like domain</keyword>
<evidence type="ECO:0000256" key="1">
    <source>
        <dbReference type="ARBA" id="ARBA00004251"/>
    </source>
</evidence>
<feature type="disulfide bond" evidence="13">
    <location>
        <begin position="126"/>
        <end position="144"/>
    </location>
</feature>
<dbReference type="SUPFAM" id="SSF57424">
    <property type="entry name" value="LDL receptor-like module"/>
    <property type="match status" value="3"/>
</dbReference>
<dbReference type="PANTHER" id="PTHR22722:SF14">
    <property type="entry name" value="MEGALIN, ISOFORM A"/>
    <property type="match status" value="1"/>
</dbReference>
<dbReference type="GO" id="GO:0005509">
    <property type="term" value="F:calcium ion binding"/>
    <property type="evidence" value="ECO:0007669"/>
    <property type="project" value="InterPro"/>
</dbReference>
<dbReference type="PROSITE" id="PS50068">
    <property type="entry name" value="LDLRA_2"/>
    <property type="match status" value="3"/>
</dbReference>
<evidence type="ECO:0000256" key="15">
    <source>
        <dbReference type="SAM" id="Phobius"/>
    </source>
</evidence>
<feature type="disulfide bond" evidence="13">
    <location>
        <begin position="50"/>
        <end position="65"/>
    </location>
</feature>
<sequence>MGDLGGAFLLVAAVFWLHISDAALHSLPSCHQQLEFRCSNGLCISKLKVCDGRKNCEDGSDERHCSHACSAGFFSCGPSDGCLPENKLCDGRTDCKDGRDETQELCGSGQRVPQKSPACAVSEFRCRDGSCIPHSWRCDHSADCPDASDEDHCDQDECRVNNGGCSHYCVDLPMGFHCDCPENMRLVEDTHCEEVDACLESDVCDQLCVHVNGSFTCDCLEGYHMNPVTRECNANGDEPQLVFTASEGIQWKSITGPGSKTLAPHLPGPGPVAVVASNRMLYWAQQGQGSIYRISLSGRPQEAVLVLEVQGSVSGLAVDWIHQLLYWTSTETGSLGIALLDSSTQRQLITGLDQPSAVAVDPLRGLLFWTQCGSSPKIEKAGLDGRDRTTLVSSSIRHPVALSLDMPRQLLYWFDEGMRSISRVNVEGRHRKTVVESNGYMDRCLGLAVFEGFVYWSEEVTHSICRANKHNGRNLQVLLSNITSLGGVSIIQAVLQPNGTSVCGHLGTVCRHKCVVNLRSEHPKFSCISPEMKQNQSQEIPAITHTVPTSTLTDPAFAGILSLIMFLSVLLVGMALWWWREEFRPSRSLTVQSFAFKESQDPLIIQGTTVAPNTCLVKETLLKLDLDGE</sequence>
<comment type="subcellular location">
    <subcellularLocation>
        <location evidence="1">Cell membrane</location>
        <topology evidence="1">Single-pass type I membrane protein</topology>
    </subcellularLocation>
</comment>
<comment type="caution">
    <text evidence="13">Lacks conserved residue(s) required for the propagation of feature annotation.</text>
</comment>
<reference evidence="18" key="3">
    <citation type="submission" date="2025-09" db="UniProtKB">
        <authorList>
            <consortium name="Ensembl"/>
        </authorList>
    </citation>
    <scope>IDENTIFICATION</scope>
</reference>
<dbReference type="InterPro" id="IPR000742">
    <property type="entry name" value="EGF"/>
</dbReference>
<dbReference type="FunFam" id="2.10.25.10:FF:000009">
    <property type="entry name" value="Low-density lipoprotein receptor isoform 1"/>
    <property type="match status" value="1"/>
</dbReference>
<dbReference type="SUPFAM" id="SSF63825">
    <property type="entry name" value="YWTD domain"/>
    <property type="match status" value="1"/>
</dbReference>
<dbReference type="SUPFAM" id="SSF57196">
    <property type="entry name" value="EGF/Laminin"/>
    <property type="match status" value="2"/>
</dbReference>
<evidence type="ECO:0000256" key="10">
    <source>
        <dbReference type="ARBA" id="ARBA00023157"/>
    </source>
</evidence>
<keyword evidence="11" id="KW-0675">Receptor</keyword>
<dbReference type="Gene3D" id="4.10.400.10">
    <property type="entry name" value="Low-density Lipoprotein Receptor"/>
    <property type="match status" value="3"/>
</dbReference>
<keyword evidence="7" id="KW-0677">Repeat</keyword>
<dbReference type="Pfam" id="PF14670">
    <property type="entry name" value="FXa_inhibition"/>
    <property type="match status" value="1"/>
</dbReference>
<organism evidence="18 19">
    <name type="scientific">Amphiprion ocellaris</name>
    <name type="common">Clown anemonefish</name>
    <dbReference type="NCBI Taxonomy" id="80972"/>
    <lineage>
        <taxon>Eukaryota</taxon>
        <taxon>Metazoa</taxon>
        <taxon>Chordata</taxon>
        <taxon>Craniata</taxon>
        <taxon>Vertebrata</taxon>
        <taxon>Euteleostomi</taxon>
        <taxon>Actinopterygii</taxon>
        <taxon>Neopterygii</taxon>
        <taxon>Teleostei</taxon>
        <taxon>Neoteleostei</taxon>
        <taxon>Acanthomorphata</taxon>
        <taxon>Ovalentaria</taxon>
        <taxon>Pomacentridae</taxon>
        <taxon>Amphiprion</taxon>
    </lineage>
</organism>
<keyword evidence="4" id="KW-0254">Endocytosis</keyword>